<dbReference type="InterPro" id="IPR012967">
    <property type="entry name" value="COMT_dimerisation"/>
</dbReference>
<dbReference type="InterPro" id="IPR036390">
    <property type="entry name" value="WH_DNA-bd_sf"/>
</dbReference>
<evidence type="ECO:0000259" key="5">
    <source>
        <dbReference type="Pfam" id="PF00891"/>
    </source>
</evidence>
<dbReference type="InterPro" id="IPR016461">
    <property type="entry name" value="COMT-like"/>
</dbReference>
<accession>A0A0S4QPZ2</accession>
<protein>
    <submittedName>
        <fullName evidence="7">Dimerisation domain-containing protein</fullName>
    </submittedName>
</protein>
<dbReference type="PIRSF" id="PIRSF005739">
    <property type="entry name" value="O-mtase"/>
    <property type="match status" value="1"/>
</dbReference>
<dbReference type="InterPro" id="IPR036388">
    <property type="entry name" value="WH-like_DNA-bd_sf"/>
</dbReference>
<organism evidence="7 8">
    <name type="scientific">Parafrankia irregularis</name>
    <dbReference type="NCBI Taxonomy" id="795642"/>
    <lineage>
        <taxon>Bacteria</taxon>
        <taxon>Bacillati</taxon>
        <taxon>Actinomycetota</taxon>
        <taxon>Actinomycetes</taxon>
        <taxon>Frankiales</taxon>
        <taxon>Frankiaceae</taxon>
        <taxon>Parafrankia</taxon>
    </lineage>
</organism>
<keyword evidence="3" id="KW-0949">S-adenosyl-L-methionine</keyword>
<dbReference type="GO" id="GO:0032259">
    <property type="term" value="P:methylation"/>
    <property type="evidence" value="ECO:0007669"/>
    <property type="project" value="UniProtKB-KW"/>
</dbReference>
<proteinExistence type="predicted"/>
<dbReference type="PANTHER" id="PTHR43712:SF2">
    <property type="entry name" value="O-METHYLTRANSFERASE CICE"/>
    <property type="match status" value="1"/>
</dbReference>
<name>A0A0S4QPZ2_9ACTN</name>
<dbReference type="EMBL" id="FAOZ01000010">
    <property type="protein sequence ID" value="CUU57000.1"/>
    <property type="molecule type" value="Genomic_DNA"/>
</dbReference>
<dbReference type="AlphaFoldDB" id="A0A0S4QPZ2"/>
<evidence type="ECO:0000256" key="1">
    <source>
        <dbReference type="ARBA" id="ARBA00022603"/>
    </source>
</evidence>
<dbReference type="CDD" id="cd02440">
    <property type="entry name" value="AdoMet_MTases"/>
    <property type="match status" value="1"/>
</dbReference>
<keyword evidence="2" id="KW-0808">Transferase</keyword>
<feature type="domain" description="O-methyltransferase dimerisation" evidence="6">
    <location>
        <begin position="13"/>
        <end position="87"/>
    </location>
</feature>
<keyword evidence="8" id="KW-1185">Reference proteome</keyword>
<evidence type="ECO:0000256" key="4">
    <source>
        <dbReference type="PIRSR" id="PIRSR005739-1"/>
    </source>
</evidence>
<dbReference type="GO" id="GO:0046983">
    <property type="term" value="F:protein dimerization activity"/>
    <property type="evidence" value="ECO:0007669"/>
    <property type="project" value="InterPro"/>
</dbReference>
<dbReference type="Proteomes" id="UP000198802">
    <property type="component" value="Unassembled WGS sequence"/>
</dbReference>
<dbReference type="Pfam" id="PF00891">
    <property type="entry name" value="Methyltransf_2"/>
    <property type="match status" value="1"/>
</dbReference>
<dbReference type="InterPro" id="IPR001077">
    <property type="entry name" value="COMT_C"/>
</dbReference>
<dbReference type="RefSeq" id="WP_091277970.1">
    <property type="nucleotide sequence ID" value="NZ_FAOZ01000010.1"/>
</dbReference>
<sequence>MTTDSTSARTLIELATGYWRTQAIHAAAALGIADRLAGGPRNAADLAAELALQVDPVTRLLRFLVDLDVLTYDPAGGYSLTPVGELLRSDTADSLNALTVLYGSEFYAAWGELLNALTTGISGFEKVFGRSLFDYLPAHSETASRYDATMAGGASFFARVPAAHAFPAQTTVVDVAGGTGGLLAEILRSDESLRGVLYDAQHVVASAATERNLQPFGNRAQTVSGDFFAQAPKGGDAYVLSRILHGFDDADCRRILGRIHEAARPGATLLVVERLLPPAGAAPSLAAGFDLHMLAVMGHGRERSRESYAQLLADEGFALDDVRPLELDVHLLVARRL</sequence>
<dbReference type="Gene3D" id="3.40.50.150">
    <property type="entry name" value="Vaccinia Virus protein VP39"/>
    <property type="match status" value="1"/>
</dbReference>
<dbReference type="Gene3D" id="1.10.287.1350">
    <property type="match status" value="1"/>
</dbReference>
<evidence type="ECO:0000256" key="3">
    <source>
        <dbReference type="ARBA" id="ARBA00022691"/>
    </source>
</evidence>
<feature type="domain" description="O-methyltransferase C-terminal" evidence="5">
    <location>
        <begin position="110"/>
        <end position="317"/>
    </location>
</feature>
<evidence type="ECO:0000256" key="2">
    <source>
        <dbReference type="ARBA" id="ARBA00022679"/>
    </source>
</evidence>
<reference evidence="8" key="1">
    <citation type="submission" date="2015-11" db="EMBL/GenBank/DDBJ databases">
        <authorList>
            <person name="Varghese N."/>
        </authorList>
    </citation>
    <scope>NUCLEOTIDE SEQUENCE [LARGE SCALE GENOMIC DNA]</scope>
    <source>
        <strain evidence="8">DSM 45899</strain>
    </source>
</reference>
<dbReference type="PROSITE" id="PS51683">
    <property type="entry name" value="SAM_OMT_II"/>
    <property type="match status" value="1"/>
</dbReference>
<dbReference type="Pfam" id="PF08100">
    <property type="entry name" value="Dimerisation"/>
    <property type="match status" value="1"/>
</dbReference>
<feature type="active site" description="Proton acceptor" evidence="4">
    <location>
        <position position="245"/>
    </location>
</feature>
<evidence type="ECO:0000259" key="6">
    <source>
        <dbReference type="Pfam" id="PF08100"/>
    </source>
</evidence>
<keyword evidence="1" id="KW-0489">Methyltransferase</keyword>
<evidence type="ECO:0000313" key="7">
    <source>
        <dbReference type="EMBL" id="CUU57000.1"/>
    </source>
</evidence>
<dbReference type="SUPFAM" id="SSF53335">
    <property type="entry name" value="S-adenosyl-L-methionine-dependent methyltransferases"/>
    <property type="match status" value="1"/>
</dbReference>
<dbReference type="SUPFAM" id="SSF46785">
    <property type="entry name" value="Winged helix' DNA-binding domain"/>
    <property type="match status" value="1"/>
</dbReference>
<dbReference type="InterPro" id="IPR029063">
    <property type="entry name" value="SAM-dependent_MTases_sf"/>
</dbReference>
<dbReference type="Gene3D" id="1.10.10.10">
    <property type="entry name" value="Winged helix-like DNA-binding domain superfamily/Winged helix DNA-binding domain"/>
    <property type="match status" value="1"/>
</dbReference>
<gene>
    <name evidence="7" type="ORF">Ga0074812_11015</name>
</gene>
<evidence type="ECO:0000313" key="8">
    <source>
        <dbReference type="Proteomes" id="UP000198802"/>
    </source>
</evidence>
<dbReference type="GO" id="GO:0008171">
    <property type="term" value="F:O-methyltransferase activity"/>
    <property type="evidence" value="ECO:0007669"/>
    <property type="project" value="InterPro"/>
</dbReference>
<dbReference type="PANTHER" id="PTHR43712">
    <property type="entry name" value="PUTATIVE (AFU_ORTHOLOGUE AFUA_4G14580)-RELATED"/>
    <property type="match status" value="1"/>
</dbReference>